<dbReference type="AlphaFoldDB" id="A0A484BNE4"/>
<accession>A0A484BNE4</accession>
<feature type="region of interest" description="Disordered" evidence="1">
    <location>
        <begin position="20"/>
        <end position="63"/>
    </location>
</feature>
<gene>
    <name evidence="2" type="ORF">AWZ03_004340</name>
</gene>
<keyword evidence="3" id="KW-1185">Reference proteome</keyword>
<comment type="caution">
    <text evidence="2">The sequence shown here is derived from an EMBL/GenBank/DDBJ whole genome shotgun (WGS) entry which is preliminary data.</text>
</comment>
<feature type="compositionally biased region" description="Acidic residues" evidence="1">
    <location>
        <begin position="51"/>
        <end position="61"/>
    </location>
</feature>
<sequence length="133" mass="15401">MKTFLTIVCRTAIRRADRELEKQQQQQQQSLCETIANDNDNDNDSDKDNNDDSDSDEEDVDDGKRFRLSALGTLARKWQKQDMNSVRLLWRRKSKGQRGVCVILTMTLLELELGLQLENRMQWPSGAGWDGRV</sequence>
<dbReference type="Proteomes" id="UP000295192">
    <property type="component" value="Unassembled WGS sequence"/>
</dbReference>
<proteinExistence type="predicted"/>
<name>A0A484BNE4_DRONA</name>
<reference evidence="2 3" key="1">
    <citation type="journal article" date="2019" name="J. Hered.">
        <title>An Improved Genome Assembly for Drosophila navojoa, the Basal Species in the mojavensis Cluster.</title>
        <authorList>
            <person name="Vanderlinde T."/>
            <person name="Dupim E.G."/>
            <person name="Nazario-Yepiz N.O."/>
            <person name="Carvalho A.B."/>
        </authorList>
    </citation>
    <scope>NUCLEOTIDE SEQUENCE [LARGE SCALE GENOMIC DNA]</scope>
    <source>
        <strain evidence="2">Navoj_Jal97</strain>
        <tissue evidence="2">Whole organism</tissue>
    </source>
</reference>
<evidence type="ECO:0000313" key="3">
    <source>
        <dbReference type="Proteomes" id="UP000295192"/>
    </source>
</evidence>
<dbReference type="EMBL" id="LSRL02000025">
    <property type="protein sequence ID" value="TDG49251.1"/>
    <property type="molecule type" value="Genomic_DNA"/>
</dbReference>
<evidence type="ECO:0000313" key="2">
    <source>
        <dbReference type="EMBL" id="TDG49251.1"/>
    </source>
</evidence>
<organism evidence="2 3">
    <name type="scientific">Drosophila navojoa</name>
    <name type="common">Fruit fly</name>
    <dbReference type="NCBI Taxonomy" id="7232"/>
    <lineage>
        <taxon>Eukaryota</taxon>
        <taxon>Metazoa</taxon>
        <taxon>Ecdysozoa</taxon>
        <taxon>Arthropoda</taxon>
        <taxon>Hexapoda</taxon>
        <taxon>Insecta</taxon>
        <taxon>Pterygota</taxon>
        <taxon>Neoptera</taxon>
        <taxon>Endopterygota</taxon>
        <taxon>Diptera</taxon>
        <taxon>Brachycera</taxon>
        <taxon>Muscomorpha</taxon>
        <taxon>Ephydroidea</taxon>
        <taxon>Drosophilidae</taxon>
        <taxon>Drosophila</taxon>
    </lineage>
</organism>
<protein>
    <submittedName>
        <fullName evidence="2">Uncharacterized protein</fullName>
    </submittedName>
</protein>
<evidence type="ECO:0000256" key="1">
    <source>
        <dbReference type="SAM" id="MobiDB-lite"/>
    </source>
</evidence>